<evidence type="ECO:0000313" key="3">
    <source>
        <dbReference type="EMBL" id="MBJ6127399.1"/>
    </source>
</evidence>
<evidence type="ECO:0000256" key="1">
    <source>
        <dbReference type="SAM" id="MobiDB-lite"/>
    </source>
</evidence>
<accession>A0ABS0Y548</accession>
<organism evidence="3 4">
    <name type="scientific">Microvirga splendida</name>
    <dbReference type="NCBI Taxonomy" id="2795727"/>
    <lineage>
        <taxon>Bacteria</taxon>
        <taxon>Pseudomonadati</taxon>
        <taxon>Pseudomonadota</taxon>
        <taxon>Alphaproteobacteria</taxon>
        <taxon>Hyphomicrobiales</taxon>
        <taxon>Methylobacteriaceae</taxon>
        <taxon>Microvirga</taxon>
    </lineage>
</organism>
<dbReference type="InterPro" id="IPR058038">
    <property type="entry name" value="BREX_BrxC_wHTH"/>
</dbReference>
<protein>
    <submittedName>
        <fullName evidence="3">BREX system P-loop protein BrxC</fullName>
    </submittedName>
</protein>
<dbReference type="SUPFAM" id="SSF52540">
    <property type="entry name" value="P-loop containing nucleoside triphosphate hydrolases"/>
    <property type="match status" value="1"/>
</dbReference>
<dbReference type="InterPro" id="IPR047679">
    <property type="entry name" value="BREX_BrxC"/>
</dbReference>
<dbReference type="Proteomes" id="UP000620670">
    <property type="component" value="Unassembled WGS sequence"/>
</dbReference>
<dbReference type="EMBL" id="JAELXT010000024">
    <property type="protein sequence ID" value="MBJ6127399.1"/>
    <property type="molecule type" value="Genomic_DNA"/>
</dbReference>
<sequence length="1206" mass="133522">MTQIRTLFDAGKDIQRAIEKVITYQASHEQRLKAEISEYIVTESIEQQLEQLLEKMQAAMEAGSSHEIGVWVSGFYGSGKSSFTKYLGLAFDERVTIDGTPFLRHLQDRLHRPTTKALLSKLAARFPAAVVMLDLASEQIAGASLAEVSTVLYYKVLQYAGYSRNLKVAALERRLRKEGRYSEFEQAFRDETGENWADYRNDELVVDSVIPRLAHKLYPNLFRTEQAFTTSSSDTVYLMDDRVQEMIDVVRDASGKEHIIFVVDEIGQYVGSQQTKILDLQGLAQNLKDLGGGKVWIVGTAQQTLTEDDPRAAINSPELYKLKDRFPITVALESSDIKEICFRRLLGKSSAGATELGGLFDRYGQALRQHTKLTDAKFYDSGFDRETFTNLYPFLPAHFDILLHLLGALAKSTGGIGLRSAIKVIQDILVEGAGSLKPVADREVGWLATTVTLYDALDKDIRRAFPSVHQAVEKVLIRFPDDELCQGIGKTVAVLQVLGNLPISIENVAALMHPAIEAGSMADNVKEAVERLIKDPIVPLGEKDSFLRFFSERLNDVELERSQLVPRTPDVRRVFNEALKDVFDPLPSVRLHGTLSVTTGLRHLVSGQQVSLAGERETVQTVVAFADPTDYEAEKGRLTDESRHKSSENSIFLLARRSPEADDLVAEICRCQRIVELHRHDPDQEVKEYCQSQTERASRLASELAQKIVRGLIQGSFVFRGKVTAVDSLDQLLLAACKKHLIEAAERVFDRYQEAPERVGTDLAEKFLRAPNLRAVTSQIDPLSLVQVVGGNPTVKTDHKGLVSIKDFIERNGTVEGKRLLDHFSGPPFGWSPDTTRYMVAALLVAGEVKLKVSGREVTVTGQQAIEALKTNNAFRSIGVALRDDRPSMEVLARAAERLTDLSGEPVVPLEEDIGKAAQKLLPSLQHRLAPLAERLQAFGLPGVETVRSVNQQIADMLLSDASDAPQRFGAEQSPLYDGLKWAIAARVAFDQGIAETVKALRDLEIGISELPGTGVPKDLREAARDDLEAVADMLGQDDFFKRKADLSTRRTAIEGRVAEAVAAMRTTQADRILAAESELSLLSEWTELTAEEQAGALSEIQALSIEVTHDMAGLKRLVSRQFDIDATIADIKAKVIKEGKTRRQPTTYPVPPTSPPGEMREKGRKTFPLPARIGTVAELDTLVRALSELRHELLNNEFDLVVKGD</sequence>
<dbReference type="InterPro" id="IPR027417">
    <property type="entry name" value="P-loop_NTPase"/>
</dbReference>
<feature type="domain" description="Probable ATP-binding protein BrxC winged helix-turn-helix" evidence="2">
    <location>
        <begin position="805"/>
        <end position="875"/>
    </location>
</feature>
<feature type="region of interest" description="Disordered" evidence="1">
    <location>
        <begin position="1141"/>
        <end position="1165"/>
    </location>
</feature>
<dbReference type="NCBIfam" id="NF033441">
    <property type="entry name" value="BREX_BrxC"/>
    <property type="match status" value="1"/>
</dbReference>
<proteinExistence type="predicted"/>
<gene>
    <name evidence="3" type="primary">brxC</name>
    <name evidence="3" type="ORF">JAO75_18510</name>
</gene>
<evidence type="ECO:0000259" key="2">
    <source>
        <dbReference type="Pfam" id="PF25791"/>
    </source>
</evidence>
<name>A0ABS0Y548_9HYPH</name>
<keyword evidence="4" id="KW-1185">Reference proteome</keyword>
<evidence type="ECO:0000313" key="4">
    <source>
        <dbReference type="Proteomes" id="UP000620670"/>
    </source>
</evidence>
<comment type="caution">
    <text evidence="3">The sequence shown here is derived from an EMBL/GenBank/DDBJ whole genome shotgun (WGS) entry which is preliminary data.</text>
</comment>
<dbReference type="Pfam" id="PF25791">
    <property type="entry name" value="WHD_BREX_BrxC"/>
    <property type="match status" value="1"/>
</dbReference>
<dbReference type="RefSeq" id="WP_199050625.1">
    <property type="nucleotide sequence ID" value="NZ_JAELXT010000024.1"/>
</dbReference>
<reference evidence="4" key="1">
    <citation type="submission" date="2020-12" db="EMBL/GenBank/DDBJ databases">
        <title>Hymenobacter sp.</title>
        <authorList>
            <person name="Kim M.K."/>
        </authorList>
    </citation>
    <scope>NUCLEOTIDE SEQUENCE [LARGE SCALE GENOMIC DNA]</scope>
    <source>
        <strain evidence="4">BT325</strain>
    </source>
</reference>